<keyword evidence="4" id="KW-1185">Reference proteome</keyword>
<dbReference type="Gene3D" id="3.80.10.10">
    <property type="entry name" value="Ribonuclease Inhibitor"/>
    <property type="match status" value="1"/>
</dbReference>
<evidence type="ECO:0000259" key="2">
    <source>
        <dbReference type="Pfam" id="PF03217"/>
    </source>
</evidence>
<dbReference type="NCBIfam" id="TIGR02167">
    <property type="entry name" value="Liste_lipo_26"/>
    <property type="match status" value="4"/>
</dbReference>
<feature type="compositionally biased region" description="Low complexity" evidence="1">
    <location>
        <begin position="53"/>
        <end position="82"/>
    </location>
</feature>
<feature type="compositionally biased region" description="Low complexity" evidence="1">
    <location>
        <begin position="103"/>
        <end position="128"/>
    </location>
</feature>
<proteinExistence type="predicted"/>
<dbReference type="Pfam" id="PF03217">
    <property type="entry name" value="SlpA"/>
    <property type="match status" value="2"/>
</dbReference>
<feature type="domain" description="S-layer protein C-terminal" evidence="2">
    <location>
        <begin position="749"/>
        <end position="780"/>
    </location>
</feature>
<dbReference type="Pfam" id="PF03382">
    <property type="entry name" value="DUF285"/>
    <property type="match status" value="1"/>
</dbReference>
<dbReference type="Proteomes" id="UP001597251">
    <property type="component" value="Unassembled WGS sequence"/>
</dbReference>
<dbReference type="EMBL" id="JBHTOI010000045">
    <property type="protein sequence ID" value="MFD1418802.1"/>
    <property type="molecule type" value="Genomic_DNA"/>
</dbReference>
<feature type="compositionally biased region" description="Polar residues" evidence="1">
    <location>
        <begin position="129"/>
        <end position="139"/>
    </location>
</feature>
<evidence type="ECO:0000313" key="3">
    <source>
        <dbReference type="EMBL" id="MFD1418802.1"/>
    </source>
</evidence>
<dbReference type="RefSeq" id="WP_164505309.1">
    <property type="nucleotide sequence ID" value="NZ_JBHTOI010000045.1"/>
</dbReference>
<protein>
    <submittedName>
        <fullName evidence="3">BspA family leucine-rich repeat surface protein</fullName>
    </submittedName>
</protein>
<feature type="region of interest" description="Disordered" evidence="1">
    <location>
        <begin position="53"/>
        <end position="224"/>
    </location>
</feature>
<comment type="caution">
    <text evidence="3">The sequence shown here is derived from an EMBL/GenBank/DDBJ whole genome shotgun (WGS) entry which is preliminary data.</text>
</comment>
<dbReference type="InterPro" id="IPR005046">
    <property type="entry name" value="DUF285"/>
</dbReference>
<evidence type="ECO:0000256" key="1">
    <source>
        <dbReference type="SAM" id="MobiDB-lite"/>
    </source>
</evidence>
<feature type="region of interest" description="Disordered" evidence="1">
    <location>
        <begin position="601"/>
        <end position="652"/>
    </location>
</feature>
<dbReference type="InterPro" id="IPR011889">
    <property type="entry name" value="Liste_lipo_26"/>
</dbReference>
<name>A0ABW4BW82_9LACO</name>
<evidence type="ECO:0000313" key="4">
    <source>
        <dbReference type="Proteomes" id="UP001597251"/>
    </source>
</evidence>
<feature type="compositionally biased region" description="Low complexity" evidence="1">
    <location>
        <begin position="608"/>
        <end position="648"/>
    </location>
</feature>
<organism evidence="3 4">
    <name type="scientific">Companilactobacillus keshanensis</name>
    <dbReference type="NCBI Taxonomy" id="2486003"/>
    <lineage>
        <taxon>Bacteria</taxon>
        <taxon>Bacillati</taxon>
        <taxon>Bacillota</taxon>
        <taxon>Bacilli</taxon>
        <taxon>Lactobacillales</taxon>
        <taxon>Lactobacillaceae</taxon>
        <taxon>Companilactobacillus</taxon>
    </lineage>
</organism>
<dbReference type="SUPFAM" id="SSF52058">
    <property type="entry name" value="L domain-like"/>
    <property type="match status" value="1"/>
</dbReference>
<accession>A0ABW4BW82</accession>
<feature type="compositionally biased region" description="Low complexity" evidence="1">
    <location>
        <begin position="140"/>
        <end position="206"/>
    </location>
</feature>
<gene>
    <name evidence="3" type="ORF">ACFQ42_08605</name>
</gene>
<reference evidence="4" key="1">
    <citation type="journal article" date="2019" name="Int. J. Syst. Evol. Microbiol.">
        <title>The Global Catalogue of Microorganisms (GCM) 10K type strain sequencing project: providing services to taxonomists for standard genome sequencing and annotation.</title>
        <authorList>
            <consortium name="The Broad Institute Genomics Platform"/>
            <consortium name="The Broad Institute Genome Sequencing Center for Infectious Disease"/>
            <person name="Wu L."/>
            <person name="Ma J."/>
        </authorList>
    </citation>
    <scope>NUCLEOTIDE SEQUENCE [LARGE SCALE GENOMIC DNA]</scope>
    <source>
        <strain evidence="4">CCM 8936</strain>
    </source>
</reference>
<dbReference type="InterPro" id="IPR032675">
    <property type="entry name" value="LRR_dom_sf"/>
</dbReference>
<sequence length="854" mass="90598">MRFNQLKSNPNSIVKKRLKKSGTQWVIVSSLFFAGAIFIGGTTTVYADDTPTVSTTSTETNDQSETNSGTTVTDGSSGTVGTEDTKLDSTKGQTSNSTDKDSGSTGSGTANDGSGISGSSNNTISGDTENTPASSTANKNTDSINNNDGTNTTSGSTDTTNNSDGINTTSGSTDTTNNNDGTNTTSGNTDPANGNDGTNTTPGNTDLVDDVTSASDEATNEESAAVPMAASAEVAAPNIAEGTFGTSNWYVSSDNVLHIGAGDLATSIYTSPWASYSDQITSIVFDDVVNGNADSSYLFSGLTKVTSIVNANNFNASNVLYMDYIFSTLPSLTELDISKWDTQNVVSMNHMFFGDMFSGGGHLKSLDLSNWNVSNVKDMSGMFSGQSDISSIDLSKWNVSNVTNMSGMFQSDSNLKSLNVSNWDVSKVKTFSSMFIGDKSLDSLDLSTWKMSSTANSNYLFANADIKQLVLSGNDIFSGDPALSNLPTSDTLTGKWINVGTGTVDNPEGSSKLTSEELMALYANNGGPDDTWVREGVQKIDTSVTASVIIESNLGSQTVENQTGNIGDTITVKVPQIDGYTSDKETVSAIVNANKTITTDEQVKYTADPSTGGSGSTDTGNNGNTNNNNNNTGDTDNNGSTGTNPGGSETNDSQIIAQDQTVATYADEPAAQLYDVSGNIIEGRFLDTNTDWQSDQVLISNGTMYYRVSTDEWVRADDVYVYVSDNGTAKAYLDSDKALIDAHYNESSRTLAAGTDWLFDRYTEINGNKYYRVSTNEFVKEDSVLPYTAVNDVVNTSSNNVVVYNETGTASKHTLSANTAWKTDKVAKINGIQMYRVSTNEWVKASDVVLNDNI</sequence>
<dbReference type="InterPro" id="IPR024968">
    <property type="entry name" value="SlpA_C_lactobacillus"/>
</dbReference>
<feature type="domain" description="S-layer protein C-terminal" evidence="2">
    <location>
        <begin position="800"/>
        <end position="846"/>
    </location>
</feature>